<keyword evidence="5 9" id="KW-0378">Hydrolase</keyword>
<proteinExistence type="inferred from homology"/>
<dbReference type="InParanoid" id="K0KK70"/>
<keyword evidence="10" id="KW-1185">Reference proteome</keyword>
<sequence>MEDPPAYRLKTLILTPGDLLKDGRYPIHSVLPGCPEGQNKHYVLSQFPYTDGPTKLSIYALDCEFVLMDDDTKQVGHVSLVDFYGDVVLDELVRPRGQIKKLLFAKRNDQVTYSDMEDTINRLKEIHKGQTVVLPPNNGKITISDIENAKYSFKEIQDKLLKIVTAEDVIIGHGVYEDFKALEWKHTQILDTIKIFDNVVPDGSPSLKLLIGHFFGPEYIQEELSPYSGSVADAKAALDLAKIELYNSWA</sequence>
<evidence type="ECO:0000256" key="7">
    <source>
        <dbReference type="ARBA" id="ARBA00023242"/>
    </source>
</evidence>
<comment type="subcellular location">
    <subcellularLocation>
        <location evidence="1">Nucleus</location>
    </subcellularLocation>
</comment>
<accession>K0KK70</accession>
<dbReference type="InterPro" id="IPR013520">
    <property type="entry name" value="Ribonucl_H"/>
</dbReference>
<dbReference type="InterPro" id="IPR036397">
    <property type="entry name" value="RNaseH_sf"/>
</dbReference>
<feature type="domain" description="Exonuclease" evidence="8">
    <location>
        <begin position="57"/>
        <end position="250"/>
    </location>
</feature>
<protein>
    <submittedName>
        <fullName evidence="9">Oligoribonuclease</fullName>
        <ecNumber evidence="9">3.1.-.-</ecNumber>
    </submittedName>
</protein>
<dbReference type="PANTHER" id="PTHR12801:SF115">
    <property type="entry name" value="FI18136P1-RELATED"/>
    <property type="match status" value="1"/>
</dbReference>
<keyword evidence="6" id="KW-0269">Exonuclease</keyword>
<keyword evidence="4" id="KW-0540">Nuclease</keyword>
<dbReference type="EMBL" id="CAIF01000022">
    <property type="protein sequence ID" value="CCH41528.1"/>
    <property type="molecule type" value="Genomic_DNA"/>
</dbReference>
<reference evidence="9 10" key="1">
    <citation type="journal article" date="2012" name="Eukaryot. Cell">
        <title>Draft genome sequence of Wickerhamomyces ciferrii NRRL Y-1031 F-60-10.</title>
        <authorList>
            <person name="Schneider J."/>
            <person name="Andrea H."/>
            <person name="Blom J."/>
            <person name="Jaenicke S."/>
            <person name="Ruckert C."/>
            <person name="Schorsch C."/>
            <person name="Szczepanowski R."/>
            <person name="Farwick M."/>
            <person name="Goesmann A."/>
            <person name="Puhler A."/>
            <person name="Schaffer S."/>
            <person name="Tauch A."/>
            <person name="Kohler T."/>
            <person name="Brinkrolf K."/>
        </authorList>
    </citation>
    <scope>NUCLEOTIDE SEQUENCE [LARGE SCALE GENOMIC DNA]</scope>
    <source>
        <strain evidence="10">ATCC 14091 / BCRC 22168 / CBS 111 / JCM 3599 / NBRC 0793 / NRRL Y-1031 F-60-10</strain>
    </source>
</reference>
<dbReference type="HOGENOM" id="CLU_109940_0_0_1"/>
<evidence type="ECO:0000256" key="4">
    <source>
        <dbReference type="ARBA" id="ARBA00022722"/>
    </source>
</evidence>
<name>K0KK70_WICCF</name>
<dbReference type="SMART" id="SM00479">
    <property type="entry name" value="EXOIII"/>
    <property type="match status" value="1"/>
</dbReference>
<dbReference type="Proteomes" id="UP000009328">
    <property type="component" value="Unassembled WGS sequence"/>
</dbReference>
<comment type="similarity">
    <text evidence="2">Belongs to the REXO1/REXO3 family.</text>
</comment>
<dbReference type="AlphaFoldDB" id="K0KK70"/>
<dbReference type="GO" id="GO:0005634">
    <property type="term" value="C:nucleus"/>
    <property type="evidence" value="ECO:0007669"/>
    <property type="project" value="UniProtKB-SubCell"/>
</dbReference>
<dbReference type="GO" id="GO:0003676">
    <property type="term" value="F:nucleic acid binding"/>
    <property type="evidence" value="ECO:0007669"/>
    <property type="project" value="InterPro"/>
</dbReference>
<gene>
    <name evidence="9" type="ORF">BN7_1069</name>
</gene>
<evidence type="ECO:0000256" key="5">
    <source>
        <dbReference type="ARBA" id="ARBA00022801"/>
    </source>
</evidence>
<dbReference type="eggNOG" id="KOG2248">
    <property type="taxonomic scope" value="Eukaryota"/>
</dbReference>
<dbReference type="Gene3D" id="3.30.420.10">
    <property type="entry name" value="Ribonuclease H-like superfamily/Ribonuclease H"/>
    <property type="match status" value="1"/>
</dbReference>
<keyword evidence="7" id="KW-0539">Nucleus</keyword>
<comment type="caution">
    <text evidence="9">The sequence shown here is derived from an EMBL/GenBank/DDBJ whole genome shotgun (WGS) entry which is preliminary data.</text>
</comment>
<evidence type="ECO:0000256" key="1">
    <source>
        <dbReference type="ARBA" id="ARBA00004123"/>
    </source>
</evidence>
<evidence type="ECO:0000313" key="9">
    <source>
        <dbReference type="EMBL" id="CCH41528.1"/>
    </source>
</evidence>
<evidence type="ECO:0000313" key="10">
    <source>
        <dbReference type="Proteomes" id="UP000009328"/>
    </source>
</evidence>
<dbReference type="SUPFAM" id="SSF53098">
    <property type="entry name" value="Ribonuclease H-like"/>
    <property type="match status" value="1"/>
</dbReference>
<evidence type="ECO:0000256" key="6">
    <source>
        <dbReference type="ARBA" id="ARBA00022839"/>
    </source>
</evidence>
<evidence type="ECO:0000256" key="2">
    <source>
        <dbReference type="ARBA" id="ARBA00006357"/>
    </source>
</evidence>
<dbReference type="GO" id="GO:0004527">
    <property type="term" value="F:exonuclease activity"/>
    <property type="evidence" value="ECO:0007669"/>
    <property type="project" value="UniProtKB-KW"/>
</dbReference>
<dbReference type="InterPro" id="IPR047021">
    <property type="entry name" value="REXO1/3/4-like"/>
</dbReference>
<dbReference type="GO" id="GO:0006364">
    <property type="term" value="P:rRNA processing"/>
    <property type="evidence" value="ECO:0007669"/>
    <property type="project" value="UniProtKB-KW"/>
</dbReference>
<keyword evidence="3" id="KW-0698">rRNA processing</keyword>
<evidence type="ECO:0000256" key="3">
    <source>
        <dbReference type="ARBA" id="ARBA00022552"/>
    </source>
</evidence>
<organism evidence="9 10">
    <name type="scientific">Wickerhamomyces ciferrii (strain ATCC 14091 / BCRC 22168 / CBS 111 / JCM 3599 / NBRC 0793 / NRRL Y-1031 F-60-10)</name>
    <name type="common">Yeast</name>
    <name type="synonym">Pichia ciferrii</name>
    <dbReference type="NCBI Taxonomy" id="1206466"/>
    <lineage>
        <taxon>Eukaryota</taxon>
        <taxon>Fungi</taxon>
        <taxon>Dikarya</taxon>
        <taxon>Ascomycota</taxon>
        <taxon>Saccharomycotina</taxon>
        <taxon>Saccharomycetes</taxon>
        <taxon>Phaffomycetales</taxon>
        <taxon>Wickerhamomycetaceae</taxon>
        <taxon>Wickerhamomyces</taxon>
    </lineage>
</organism>
<evidence type="ECO:0000259" key="8">
    <source>
        <dbReference type="SMART" id="SM00479"/>
    </source>
</evidence>
<dbReference type="EC" id="3.1.-.-" evidence="9"/>
<dbReference type="STRING" id="1206466.K0KK70"/>
<dbReference type="InterPro" id="IPR012337">
    <property type="entry name" value="RNaseH-like_sf"/>
</dbReference>
<dbReference type="PANTHER" id="PTHR12801">
    <property type="entry name" value="RNA EXONUCLEASE REXO1 / RECO3 FAMILY MEMBER-RELATED"/>
    <property type="match status" value="1"/>
</dbReference>